<protein>
    <recommendedName>
        <fullName evidence="4">Histidine kinase/HSP90-like ATPase domain-containing protein</fullName>
    </recommendedName>
</protein>
<keyword evidence="1" id="KW-1133">Transmembrane helix</keyword>
<dbReference type="RefSeq" id="WP_220248454.1">
    <property type="nucleotide sequence ID" value="NZ_JAICCF010000001.1"/>
</dbReference>
<evidence type="ECO:0000256" key="1">
    <source>
        <dbReference type="SAM" id="Phobius"/>
    </source>
</evidence>
<organism evidence="2 3">
    <name type="scientific">Chitinophaga rhizophila</name>
    <dbReference type="NCBI Taxonomy" id="2866212"/>
    <lineage>
        <taxon>Bacteria</taxon>
        <taxon>Pseudomonadati</taxon>
        <taxon>Bacteroidota</taxon>
        <taxon>Chitinophagia</taxon>
        <taxon>Chitinophagales</taxon>
        <taxon>Chitinophagaceae</taxon>
        <taxon>Chitinophaga</taxon>
    </lineage>
</organism>
<evidence type="ECO:0000313" key="2">
    <source>
        <dbReference type="EMBL" id="MBW8683225.1"/>
    </source>
</evidence>
<dbReference type="InterPro" id="IPR036890">
    <property type="entry name" value="HATPase_C_sf"/>
</dbReference>
<keyword evidence="1" id="KW-0472">Membrane</keyword>
<dbReference type="EMBL" id="JAICCF010000001">
    <property type="protein sequence ID" value="MBW8683225.1"/>
    <property type="molecule type" value="Genomic_DNA"/>
</dbReference>
<gene>
    <name evidence="2" type="ORF">K1Y79_02665</name>
</gene>
<name>A0ABS7G7W6_9BACT</name>
<dbReference type="Gene3D" id="3.30.565.10">
    <property type="entry name" value="Histidine kinase-like ATPase, C-terminal domain"/>
    <property type="match status" value="1"/>
</dbReference>
<evidence type="ECO:0000313" key="3">
    <source>
        <dbReference type="Proteomes" id="UP000812961"/>
    </source>
</evidence>
<proteinExistence type="predicted"/>
<dbReference type="SUPFAM" id="SSF55874">
    <property type="entry name" value="ATPase domain of HSP90 chaperone/DNA topoisomerase II/histidine kinase"/>
    <property type="match status" value="1"/>
</dbReference>
<evidence type="ECO:0008006" key="4">
    <source>
        <dbReference type="Google" id="ProtNLM"/>
    </source>
</evidence>
<sequence length="173" mass="19289">MREDLFMRIIPSAPVISEPGFLLSLRVAWPWNTCLTISGILPVACWSIVAIWIVSIIKRPDVYGKRQHELLFKLKQRQVMVPVQQVNIQEAERKRIAAGATIRMRYYPDYPEMLVEDDGVKLPPTTARPSGIGLSGVHTCLKSMGGHLHIDSGISGTTFIIQIPVIPQHAANP</sequence>
<dbReference type="Proteomes" id="UP000812961">
    <property type="component" value="Unassembled WGS sequence"/>
</dbReference>
<accession>A0ABS7G7W6</accession>
<comment type="caution">
    <text evidence="2">The sequence shown here is derived from an EMBL/GenBank/DDBJ whole genome shotgun (WGS) entry which is preliminary data.</text>
</comment>
<keyword evidence="3" id="KW-1185">Reference proteome</keyword>
<feature type="transmembrane region" description="Helical" evidence="1">
    <location>
        <begin position="29"/>
        <end position="57"/>
    </location>
</feature>
<keyword evidence="1" id="KW-0812">Transmembrane</keyword>
<reference evidence="2 3" key="1">
    <citation type="submission" date="2021-08" db="EMBL/GenBank/DDBJ databases">
        <title>The genome sequence of Chitinophaga sp. B61.</title>
        <authorList>
            <person name="Zhang X."/>
        </authorList>
    </citation>
    <scope>NUCLEOTIDE SEQUENCE [LARGE SCALE GENOMIC DNA]</scope>
    <source>
        <strain evidence="2 3">B61</strain>
    </source>
</reference>